<keyword evidence="2" id="KW-0812">Transmembrane</keyword>
<reference evidence="3 4" key="1">
    <citation type="journal article" date="2014" name="Front. Microbiol.">
        <title>Population and genomic analysis of the genus Halorubrum.</title>
        <authorList>
            <person name="Fullmer M.S."/>
            <person name="Soucy S.M."/>
            <person name="Swithers K.S."/>
            <person name="Makkay A.M."/>
            <person name="Wheeler R."/>
            <person name="Ventosa A."/>
            <person name="Gogarten J.P."/>
            <person name="Papke R.T."/>
        </authorList>
    </citation>
    <scope>NUCLEOTIDE SEQUENCE [LARGE SCALE GENOMIC DNA]</scope>
    <source>
        <strain evidence="3 4">C49</strain>
    </source>
</reference>
<dbReference type="EMBL" id="NHOA01000047">
    <property type="protein sequence ID" value="PHQ39149.1"/>
    <property type="molecule type" value="Genomic_DNA"/>
</dbReference>
<feature type="compositionally biased region" description="Basic and acidic residues" evidence="1">
    <location>
        <begin position="35"/>
        <end position="51"/>
    </location>
</feature>
<name>A0A2G1WJY4_9EURY</name>
<gene>
    <name evidence="3" type="ORF">DJ69_07700</name>
</gene>
<evidence type="ECO:0000313" key="4">
    <source>
        <dbReference type="Proteomes" id="UP000222824"/>
    </source>
</evidence>
<accession>A0A2G1WJY4</accession>
<protein>
    <recommendedName>
        <fullName evidence="5">Cell surface glycoprotein</fullName>
    </recommendedName>
</protein>
<dbReference type="InterPro" id="IPR026452">
    <property type="entry name" value="Surf_glycop_sig_pep"/>
</dbReference>
<keyword evidence="4" id="KW-1185">Reference proteome</keyword>
<keyword evidence="2" id="KW-1133">Transmembrane helix</keyword>
<feature type="compositionally biased region" description="Low complexity" evidence="1">
    <location>
        <begin position="1"/>
        <end position="25"/>
    </location>
</feature>
<keyword evidence="2" id="KW-0472">Membrane</keyword>
<dbReference type="Proteomes" id="UP000222824">
    <property type="component" value="Unassembled WGS sequence"/>
</dbReference>
<organism evidence="3 4">
    <name type="scientific">Halorubrum persicum</name>
    <dbReference type="NCBI Taxonomy" id="1383844"/>
    <lineage>
        <taxon>Archaea</taxon>
        <taxon>Methanobacteriati</taxon>
        <taxon>Methanobacteriota</taxon>
        <taxon>Stenosarchaea group</taxon>
        <taxon>Halobacteria</taxon>
        <taxon>Halobacteriales</taxon>
        <taxon>Haloferacaceae</taxon>
        <taxon>Halorubrum</taxon>
    </lineage>
</organism>
<feature type="transmembrane region" description="Helical" evidence="2">
    <location>
        <begin position="73"/>
        <end position="98"/>
    </location>
</feature>
<feature type="region of interest" description="Disordered" evidence="1">
    <location>
        <begin position="1"/>
        <end position="51"/>
    </location>
</feature>
<evidence type="ECO:0000256" key="1">
    <source>
        <dbReference type="SAM" id="MobiDB-lite"/>
    </source>
</evidence>
<evidence type="ECO:0000256" key="2">
    <source>
        <dbReference type="SAM" id="Phobius"/>
    </source>
</evidence>
<proteinExistence type="predicted"/>
<sequence length="1565" mass="164200">MRSRTGRTSPRSSRRSSWTTTTWSNDTRDRRPRRISRDPNDPDVSRDDRSAVDSSYIHTHYMTDGNNRKKAQAVFFSIVMVLSMVGGSVALAGSAAAVTDGPTLDNSVVQPETSIEVSATHSTPGNDVTFAVDVGDNGEVNDPDSSDDLVTTTTSDSETGEATATIDLGALSDGDYTVYAIEEGDQDGNPSIGYARTAGDTTTLTVDGTPPEVTTTVPANDDTISTDTPEITIDLTEEGSEINTSTLEVTATAGQNQLFQLNEPNAQGISYDSETQNLTVDIEQTKLDSLPEGDITVDVTGEDEAGKAITGESASFSFTVDLNPVDITIDNLENANSQTITADVSSTAADIESAEITIDGAGDYSETFDTSSDLYTDGSFSVEAGPKEVDDIAAIPEGDLTVTVSATDADGTSDTESRFTNVDTQPPIVDSITVNDGEMVTEENAEAVSVIATFNETVDPSSVAGTVTLEEANTVSLNGDNLQNEEDDDSNETVVYEADLTSDVENEEATVSFSDATDTTEITNSSLTAEQTFEIDTVAPDISTIDDNLPLTTGEGDDGIILENVVDLSEGFSVSGADGNEAAIYVSPGQTGDFVPLSDLTDQPLDDFDSTDLPDGAHTLKLNVSDAAGNEGELTTPLYVDNEDPSAFISEEQISGEVNISETLEVSGTGIEEVTYGYTNAPDETTEFTEAETINVNQLGSGSYTLAAQVNDPTSSDVDQIITPSASVDGESLDDTRFEIETEENASDANLVDITVTSDSNLTGFNVIVTNTDGYNSDVSGRLPAELFDQTEVKLEDDTTEYVYDLTVEPPRDGEHQFTLANASLDNQFIEPGTTATQVVDARDPSLDEATLVSANESSMTVDLQFSEPLDSIGGFENFQGATVTQQSVDLEAGTVTVTVDDEVQTGDETELVALDVAEQYPDTEDRSTTTATGADVKYELQYDSGISAVSIPAETGSVALDDVDFADGVDSVMTYNESDNSWDVYDAETGDGDLQEMTGGEGYIVKAGSAGAVDLNVQNVPSDNEAQAINSVSLDSGWNLVGAYQEGNQPVSQALDPLPSGADYSIEKGYTGTNVDTLEPGAGYWMFTNDETAYHVPVDYTGLQSSQPEVYNVNTPDSLADGEDDTISAEVDADDPIDRLVVDIPAIGVEGVELTDNDDDGVYDTDVTDYSQDIETTQDVDVTVTAFDIYGNLGQTTVTPEATENVAPSISNVALTDDTDENGIVADADSVTISADVTDAGTGVETVEADLSDFGGSDTETLKSGEGDTYTTSIDVSGEANTEGVSVDVSATDGAANEDTVTSSETLEIDNAAPPISGFSVDNTEGKTVNVSIDSDEELEAVTVSGTEDASDTELSGIGAEGDFTESGDAKSGFTYTATLSENADGTFGATLNTAKDAAGNDGAENQNAGPLSVVTSDEGLTNALEADYDASGVEPGESRGGSFSLNDTYTSGLDAANVTDQGSLGSYVRVDIDPDDINTDNAFETNGGDTAISGAYITEDGQVFYTNVILSGGDVFFFVPDSYADEELTFAVGNFDQSSDDKDWSDLSGDDIVIGNIDNLNSA</sequence>
<comment type="caution">
    <text evidence="3">The sequence shown here is derived from an EMBL/GenBank/DDBJ whole genome shotgun (WGS) entry which is preliminary data.</text>
</comment>
<evidence type="ECO:0008006" key="5">
    <source>
        <dbReference type="Google" id="ProtNLM"/>
    </source>
</evidence>
<feature type="region of interest" description="Disordered" evidence="1">
    <location>
        <begin position="138"/>
        <end position="158"/>
    </location>
</feature>
<dbReference type="NCBIfam" id="TIGR04207">
    <property type="entry name" value="halo_sig_pep"/>
    <property type="match status" value="1"/>
</dbReference>
<evidence type="ECO:0000313" key="3">
    <source>
        <dbReference type="EMBL" id="PHQ39149.1"/>
    </source>
</evidence>
<feature type="compositionally biased region" description="Low complexity" evidence="1">
    <location>
        <begin position="148"/>
        <end position="158"/>
    </location>
</feature>
<feature type="region of interest" description="Disordered" evidence="1">
    <location>
        <begin position="1346"/>
        <end position="1367"/>
    </location>
</feature>